<dbReference type="Proteomes" id="UP000572817">
    <property type="component" value="Unassembled WGS sequence"/>
</dbReference>
<organism evidence="1 2">
    <name type="scientific">Botryosphaeria dothidea</name>
    <dbReference type="NCBI Taxonomy" id="55169"/>
    <lineage>
        <taxon>Eukaryota</taxon>
        <taxon>Fungi</taxon>
        <taxon>Dikarya</taxon>
        <taxon>Ascomycota</taxon>
        <taxon>Pezizomycotina</taxon>
        <taxon>Dothideomycetes</taxon>
        <taxon>Dothideomycetes incertae sedis</taxon>
        <taxon>Botryosphaeriales</taxon>
        <taxon>Botryosphaeriaceae</taxon>
        <taxon>Botryosphaeria</taxon>
    </lineage>
</organism>
<dbReference type="InterPro" id="IPR011990">
    <property type="entry name" value="TPR-like_helical_dom_sf"/>
</dbReference>
<evidence type="ECO:0000313" key="1">
    <source>
        <dbReference type="EMBL" id="KAF4302374.1"/>
    </source>
</evidence>
<dbReference type="PANTHER" id="PTHR46512">
    <property type="entry name" value="PEPTIDYLPROLYL ISOMERASE"/>
    <property type="match status" value="1"/>
</dbReference>
<name>A0A8H4ILC9_9PEZI</name>
<gene>
    <name evidence="1" type="ORF">GTA08_BOTSDO10435</name>
</gene>
<comment type="caution">
    <text evidence="1">The sequence shown here is derived from an EMBL/GenBank/DDBJ whole genome shotgun (WGS) entry which is preliminary data.</text>
</comment>
<proteinExistence type="predicted"/>
<keyword evidence="2" id="KW-1185">Reference proteome</keyword>
<dbReference type="OrthoDB" id="5229512at2759"/>
<dbReference type="InterPro" id="IPR050754">
    <property type="entry name" value="FKBP4/5/8-like"/>
</dbReference>
<dbReference type="SUPFAM" id="SSF48452">
    <property type="entry name" value="TPR-like"/>
    <property type="match status" value="1"/>
</dbReference>
<reference evidence="1" key="1">
    <citation type="submission" date="2020-04" db="EMBL/GenBank/DDBJ databases">
        <title>Genome Assembly and Annotation of Botryosphaeria dothidea sdau 11-99, a Latent Pathogen of Apple Fruit Ring Rot in China.</title>
        <authorList>
            <person name="Yu C."/>
            <person name="Diao Y."/>
            <person name="Lu Q."/>
            <person name="Zhao J."/>
            <person name="Cui S."/>
            <person name="Peng C."/>
            <person name="He B."/>
            <person name="Liu H."/>
        </authorList>
    </citation>
    <scope>NUCLEOTIDE SEQUENCE [LARGE SCALE GENOMIC DNA]</scope>
    <source>
        <strain evidence="1">Sdau11-99</strain>
    </source>
</reference>
<accession>A0A8H4ILC9</accession>
<protein>
    <submittedName>
        <fullName evidence="1">Tetratricopeptide-like helical</fullName>
    </submittedName>
</protein>
<sequence length="400" mass="45880">MSAQDASPAAFPFLRLPRELRDEVYSLLLDPHNFRIELEDDLVEYKYDLRLLRVNRQIYDEARQVFRRLNTFARIETPWPEAKTHISDEGRVPIIASGTAATTFDAVHLRVYIEAYQYSFGEGHTHHLVILAEHLHAFCKMWYYSDLSHPGLNAHLRLVLTLQDPYAVENVEKPLPPSLKRTLLEPFREIKGLHEMRVNGQGDETIEKALRDAQAVPYNSPEDCLEEATRLKDEGNAALKKNSFQEALRLYEGAFAAMHIVVSGKRRSIWGNAFFETHCRSGKYEGQHAQLVCLVLRVKLVANTTQTYLKMEDYYMAKFWGMRSIQLMREGMGVENDDEDEPMLGFAAANEMGKIYYRTGLACRAMGEREQARKLLRIAAQYLPRDPHVSTALASVALMI</sequence>
<dbReference type="PANTHER" id="PTHR46512:SF9">
    <property type="entry name" value="PEPTIDYLPROLYL ISOMERASE"/>
    <property type="match status" value="1"/>
</dbReference>
<dbReference type="Gene3D" id="1.25.40.10">
    <property type="entry name" value="Tetratricopeptide repeat domain"/>
    <property type="match status" value="1"/>
</dbReference>
<dbReference type="EMBL" id="WWBZ02000073">
    <property type="protein sequence ID" value="KAF4302374.1"/>
    <property type="molecule type" value="Genomic_DNA"/>
</dbReference>
<dbReference type="AlphaFoldDB" id="A0A8H4ILC9"/>
<evidence type="ECO:0000313" key="2">
    <source>
        <dbReference type="Proteomes" id="UP000572817"/>
    </source>
</evidence>